<dbReference type="InterPro" id="IPR010982">
    <property type="entry name" value="Lambda_DNA-bd_dom_sf"/>
</dbReference>
<gene>
    <name evidence="4" type="ORF">C882_3085</name>
</gene>
<dbReference type="eggNOG" id="COG1396">
    <property type="taxonomic scope" value="Bacteria"/>
</dbReference>
<dbReference type="SUPFAM" id="SSF51182">
    <property type="entry name" value="RmlC-like cupins"/>
    <property type="match status" value="1"/>
</dbReference>
<dbReference type="Gene3D" id="1.10.260.40">
    <property type="entry name" value="lambda repressor-like DNA-binding domains"/>
    <property type="match status" value="1"/>
</dbReference>
<dbReference type="EMBL" id="ANHY01000004">
    <property type="protein sequence ID" value="EKV32021.1"/>
    <property type="molecule type" value="Genomic_DNA"/>
</dbReference>
<dbReference type="GO" id="GO:0005829">
    <property type="term" value="C:cytosol"/>
    <property type="evidence" value="ECO:0007669"/>
    <property type="project" value="TreeGrafter"/>
</dbReference>
<comment type="caution">
    <text evidence="4">The sequence shown here is derived from an EMBL/GenBank/DDBJ whole genome shotgun (WGS) entry which is preliminary data.</text>
</comment>
<dbReference type="PROSITE" id="PS50943">
    <property type="entry name" value="HTH_CROC1"/>
    <property type="match status" value="1"/>
</dbReference>
<dbReference type="PATRIC" id="fig|1238182.3.peg.833"/>
<dbReference type="Proteomes" id="UP000009881">
    <property type="component" value="Unassembled WGS sequence"/>
</dbReference>
<evidence type="ECO:0000259" key="3">
    <source>
        <dbReference type="PROSITE" id="PS50943"/>
    </source>
</evidence>
<feature type="region of interest" description="Disordered" evidence="2">
    <location>
        <begin position="1"/>
        <end position="26"/>
    </location>
</feature>
<keyword evidence="1" id="KW-0238">DNA-binding</keyword>
<organism evidence="4 5">
    <name type="scientific">Caenispirillum salinarum AK4</name>
    <dbReference type="NCBI Taxonomy" id="1238182"/>
    <lineage>
        <taxon>Bacteria</taxon>
        <taxon>Pseudomonadati</taxon>
        <taxon>Pseudomonadota</taxon>
        <taxon>Alphaproteobacteria</taxon>
        <taxon>Rhodospirillales</taxon>
        <taxon>Novispirillaceae</taxon>
        <taxon>Caenispirillum</taxon>
    </lineage>
</organism>
<reference evidence="4 5" key="1">
    <citation type="journal article" date="2013" name="Genome Announc.">
        <title>Draft Genome Sequence of an Alphaproteobacterium, Caenispirillum salinarum AK4(T), Isolated from a Solar Saltern.</title>
        <authorList>
            <person name="Khatri I."/>
            <person name="Singh A."/>
            <person name="Korpole S."/>
            <person name="Pinnaka A.K."/>
            <person name="Subramanian S."/>
        </authorList>
    </citation>
    <scope>NUCLEOTIDE SEQUENCE [LARGE SCALE GENOMIC DNA]</scope>
    <source>
        <strain evidence="4 5">AK4</strain>
    </source>
</reference>
<dbReference type="STRING" id="1238182.C882_3085"/>
<dbReference type="SMART" id="SM00530">
    <property type="entry name" value="HTH_XRE"/>
    <property type="match status" value="1"/>
</dbReference>
<dbReference type="PANTHER" id="PTHR46797:SF1">
    <property type="entry name" value="METHYLPHOSPHONATE SYNTHASE"/>
    <property type="match status" value="1"/>
</dbReference>
<proteinExistence type="predicted"/>
<feature type="compositionally biased region" description="Polar residues" evidence="2">
    <location>
        <begin position="1"/>
        <end position="15"/>
    </location>
</feature>
<dbReference type="CDD" id="cd02209">
    <property type="entry name" value="cupin_XRE_C"/>
    <property type="match status" value="1"/>
</dbReference>
<dbReference type="Gene3D" id="2.60.120.10">
    <property type="entry name" value="Jelly Rolls"/>
    <property type="match status" value="1"/>
</dbReference>
<accession>K9HUT7</accession>
<dbReference type="Pfam" id="PF01381">
    <property type="entry name" value="HTH_3"/>
    <property type="match status" value="1"/>
</dbReference>
<dbReference type="CDD" id="cd00093">
    <property type="entry name" value="HTH_XRE"/>
    <property type="match status" value="1"/>
</dbReference>
<dbReference type="GO" id="GO:0003677">
    <property type="term" value="F:DNA binding"/>
    <property type="evidence" value="ECO:0007669"/>
    <property type="project" value="UniProtKB-KW"/>
</dbReference>
<dbReference type="InterPro" id="IPR013096">
    <property type="entry name" value="Cupin_2"/>
</dbReference>
<evidence type="ECO:0000256" key="2">
    <source>
        <dbReference type="SAM" id="MobiDB-lite"/>
    </source>
</evidence>
<dbReference type="PANTHER" id="PTHR46797">
    <property type="entry name" value="HTH-TYPE TRANSCRIPTIONAL REGULATOR"/>
    <property type="match status" value="1"/>
</dbReference>
<dbReference type="InterPro" id="IPR011051">
    <property type="entry name" value="RmlC_Cupin_sf"/>
</dbReference>
<dbReference type="InterPro" id="IPR014710">
    <property type="entry name" value="RmlC-like_jellyroll"/>
</dbReference>
<name>K9HUT7_9PROT</name>
<dbReference type="InterPro" id="IPR050807">
    <property type="entry name" value="TransReg_Diox_bact_type"/>
</dbReference>
<evidence type="ECO:0000256" key="1">
    <source>
        <dbReference type="ARBA" id="ARBA00023125"/>
    </source>
</evidence>
<dbReference type="InterPro" id="IPR001387">
    <property type="entry name" value="Cro/C1-type_HTH"/>
</dbReference>
<dbReference type="OrthoDB" id="9805356at2"/>
<evidence type="ECO:0000313" key="5">
    <source>
        <dbReference type="Proteomes" id="UP000009881"/>
    </source>
</evidence>
<dbReference type="SUPFAM" id="SSF47413">
    <property type="entry name" value="lambda repressor-like DNA-binding domains"/>
    <property type="match status" value="1"/>
</dbReference>
<evidence type="ECO:0000313" key="4">
    <source>
        <dbReference type="EMBL" id="EKV32021.1"/>
    </source>
</evidence>
<dbReference type="AlphaFoldDB" id="K9HUT7"/>
<feature type="domain" description="HTH cro/C1-type" evidence="3">
    <location>
        <begin position="36"/>
        <end position="90"/>
    </location>
</feature>
<sequence length="215" mass="23755">MSRQPTTARKPSVSTAAPARAQRDGTSLETAIGLQVRELRNRLGMTVVDLARQADLSPGMLSKIENGQTSPSLSTLQNLARALNTPVTALFRKFEEQRDATFVKAGDGLAIDRRGTKAGHDYALLGHSIGKQLAVEPYLITVTEMKEVNPTFQHAGFEFLYLLEGAVDYRHGQKVYEMEPGDSLFFDAEAPHGPEALRRLPIRMLSIMVHQHDTE</sequence>
<keyword evidence="5" id="KW-1185">Reference proteome</keyword>
<dbReference type="RefSeq" id="WP_009539282.1">
    <property type="nucleotide sequence ID" value="NZ_ANHY01000004.1"/>
</dbReference>
<protein>
    <submittedName>
        <fullName evidence="4">Transcriptional regulator, MerR family</fullName>
    </submittedName>
</protein>
<dbReference type="Pfam" id="PF07883">
    <property type="entry name" value="Cupin_2"/>
    <property type="match status" value="1"/>
</dbReference>
<dbReference type="GO" id="GO:0003700">
    <property type="term" value="F:DNA-binding transcription factor activity"/>
    <property type="evidence" value="ECO:0007669"/>
    <property type="project" value="TreeGrafter"/>
</dbReference>